<evidence type="ECO:0000313" key="1">
    <source>
        <dbReference type="EMBL" id="MFC3444471.1"/>
    </source>
</evidence>
<dbReference type="EMBL" id="JBHRVU010000006">
    <property type="protein sequence ID" value="MFC3444471.1"/>
    <property type="molecule type" value="Genomic_DNA"/>
</dbReference>
<accession>A0ABV7NLU6</accession>
<sequence length="74" mass="8172">MPDNIHWDGDRLLLAGMVRDEPACGGVRQIVHGVADGMTCHRGWAVAQLDPARQSFSLVAYGPPDRPSTAYRRR</sequence>
<gene>
    <name evidence="1" type="ORF">ACFOKF_25365</name>
</gene>
<dbReference type="Proteomes" id="UP001595681">
    <property type="component" value="Unassembled WGS sequence"/>
</dbReference>
<comment type="caution">
    <text evidence="1">The sequence shown here is derived from an EMBL/GenBank/DDBJ whole genome shotgun (WGS) entry which is preliminary data.</text>
</comment>
<organism evidence="1 2">
    <name type="scientific">Sphingobium rhizovicinum</name>
    <dbReference type="NCBI Taxonomy" id="432308"/>
    <lineage>
        <taxon>Bacteria</taxon>
        <taxon>Pseudomonadati</taxon>
        <taxon>Pseudomonadota</taxon>
        <taxon>Alphaproteobacteria</taxon>
        <taxon>Sphingomonadales</taxon>
        <taxon>Sphingomonadaceae</taxon>
        <taxon>Sphingobium</taxon>
    </lineage>
</organism>
<reference evidence="2" key="1">
    <citation type="journal article" date="2019" name="Int. J. Syst. Evol. Microbiol.">
        <title>The Global Catalogue of Microorganisms (GCM) 10K type strain sequencing project: providing services to taxonomists for standard genome sequencing and annotation.</title>
        <authorList>
            <consortium name="The Broad Institute Genomics Platform"/>
            <consortium name="The Broad Institute Genome Sequencing Center for Infectious Disease"/>
            <person name="Wu L."/>
            <person name="Ma J."/>
        </authorList>
    </citation>
    <scope>NUCLEOTIDE SEQUENCE [LARGE SCALE GENOMIC DNA]</scope>
    <source>
        <strain evidence="2">CCM 7491</strain>
    </source>
</reference>
<proteinExistence type="predicted"/>
<name>A0ABV7NLU6_9SPHN</name>
<keyword evidence="2" id="KW-1185">Reference proteome</keyword>
<protein>
    <submittedName>
        <fullName evidence="1">Uncharacterized protein</fullName>
    </submittedName>
</protein>
<dbReference type="RefSeq" id="WP_380799366.1">
    <property type="nucleotide sequence ID" value="NZ_JBHRVU010000006.1"/>
</dbReference>
<evidence type="ECO:0000313" key="2">
    <source>
        <dbReference type="Proteomes" id="UP001595681"/>
    </source>
</evidence>